<evidence type="ECO:0000313" key="3">
    <source>
        <dbReference type="Proteomes" id="UP000076079"/>
    </source>
</evidence>
<organism evidence="2 3">
    <name type="scientific">Luteitalea pratensis</name>
    <dbReference type="NCBI Taxonomy" id="1855912"/>
    <lineage>
        <taxon>Bacteria</taxon>
        <taxon>Pseudomonadati</taxon>
        <taxon>Acidobacteriota</taxon>
        <taxon>Vicinamibacteria</taxon>
        <taxon>Vicinamibacterales</taxon>
        <taxon>Vicinamibacteraceae</taxon>
        <taxon>Luteitalea</taxon>
    </lineage>
</organism>
<keyword evidence="3" id="KW-1185">Reference proteome</keyword>
<reference evidence="2 3" key="1">
    <citation type="journal article" date="2016" name="Genome Announc.">
        <title>First Complete Genome Sequence of a Subdivision 6 Acidobacterium Strain.</title>
        <authorList>
            <person name="Huang S."/>
            <person name="Vieira S."/>
            <person name="Bunk B."/>
            <person name="Riedel T."/>
            <person name="Sproer C."/>
            <person name="Overmann J."/>
        </authorList>
    </citation>
    <scope>NUCLEOTIDE SEQUENCE [LARGE SCALE GENOMIC DNA]</scope>
    <source>
        <strain evidence="3">DSM 100886 HEG_-6_39</strain>
    </source>
</reference>
<sequence precursor="true">MIRSKRWIGGTVLVLGMATGAHAQQTQPAPQPAPQNVDEYVKLIRDGVQKDKAQIIGAALELDATQAAAFWPVYKQYEAELMAIGDKRYAGIKAYATNYGSLTDAKATELIDLALGLEEQRLALIKRYLGEFRKVIPGVKVGRWYQAEMGLNRIVDVRLAAELPLLK</sequence>
<dbReference type="EMBL" id="CP015136">
    <property type="protein sequence ID" value="AMY09017.1"/>
    <property type="molecule type" value="Genomic_DNA"/>
</dbReference>
<accession>A0A143PKE5</accession>
<name>A0A143PKE5_LUTPR</name>
<dbReference type="Proteomes" id="UP000076079">
    <property type="component" value="Chromosome"/>
</dbReference>
<keyword evidence="1" id="KW-0732">Signal</keyword>
<gene>
    <name evidence="2" type="ORF">LuPra_02226</name>
</gene>
<reference evidence="3" key="2">
    <citation type="submission" date="2016-04" db="EMBL/GenBank/DDBJ databases">
        <title>First Complete Genome Sequence of a Subdivision 6 Acidobacterium.</title>
        <authorList>
            <person name="Huang S."/>
            <person name="Vieira S."/>
            <person name="Bunk B."/>
            <person name="Riedel T."/>
            <person name="Sproeer C."/>
            <person name="Overmann J."/>
        </authorList>
    </citation>
    <scope>NUCLEOTIDE SEQUENCE [LARGE SCALE GENOMIC DNA]</scope>
    <source>
        <strain evidence="3">DSM 100886 HEG_-6_39</strain>
    </source>
</reference>
<dbReference type="OrthoDB" id="9153342at2"/>
<dbReference type="STRING" id="1855912.LuPra_02226"/>
<feature type="chain" id="PRO_5007511526" evidence="1">
    <location>
        <begin position="24"/>
        <end position="167"/>
    </location>
</feature>
<protein>
    <submittedName>
        <fullName evidence="2">Uncharacterized protein</fullName>
    </submittedName>
</protein>
<evidence type="ECO:0000313" key="2">
    <source>
        <dbReference type="EMBL" id="AMY09017.1"/>
    </source>
</evidence>
<dbReference type="KEGG" id="abac:LuPra_02226"/>
<proteinExistence type="predicted"/>
<feature type="signal peptide" evidence="1">
    <location>
        <begin position="1"/>
        <end position="23"/>
    </location>
</feature>
<dbReference type="AlphaFoldDB" id="A0A143PKE5"/>
<evidence type="ECO:0000256" key="1">
    <source>
        <dbReference type="SAM" id="SignalP"/>
    </source>
</evidence>
<dbReference type="RefSeq" id="WP_110170798.1">
    <property type="nucleotide sequence ID" value="NZ_CP015136.1"/>
</dbReference>